<proteinExistence type="predicted"/>
<name>A0A1T4SU52_9ACTN</name>
<dbReference type="OrthoDB" id="509049at2"/>
<keyword evidence="8" id="KW-1185">Reference proteome</keyword>
<keyword evidence="2 6" id="KW-0812">Transmembrane</keyword>
<protein>
    <submittedName>
        <fullName evidence="7">Biotin transport system permease protein</fullName>
    </submittedName>
</protein>
<dbReference type="AlphaFoldDB" id="A0A1T4SU52"/>
<keyword evidence="4 6" id="KW-0472">Membrane</keyword>
<gene>
    <name evidence="7" type="ORF">SAMN02745673_03958</name>
</gene>
<evidence type="ECO:0000256" key="2">
    <source>
        <dbReference type="ARBA" id="ARBA00022692"/>
    </source>
</evidence>
<feature type="transmembrane region" description="Helical" evidence="6">
    <location>
        <begin position="94"/>
        <end position="111"/>
    </location>
</feature>
<organism evidence="7 8">
    <name type="scientific">Marinactinospora thermotolerans DSM 45154</name>
    <dbReference type="NCBI Taxonomy" id="1122192"/>
    <lineage>
        <taxon>Bacteria</taxon>
        <taxon>Bacillati</taxon>
        <taxon>Actinomycetota</taxon>
        <taxon>Actinomycetes</taxon>
        <taxon>Streptosporangiales</taxon>
        <taxon>Nocardiopsidaceae</taxon>
        <taxon>Marinactinospora</taxon>
    </lineage>
</organism>
<feature type="compositionally biased region" description="Basic and acidic residues" evidence="5">
    <location>
        <begin position="197"/>
        <end position="208"/>
    </location>
</feature>
<reference evidence="7 8" key="1">
    <citation type="submission" date="2017-02" db="EMBL/GenBank/DDBJ databases">
        <authorList>
            <person name="Peterson S.W."/>
        </authorList>
    </citation>
    <scope>NUCLEOTIDE SEQUENCE [LARGE SCALE GENOMIC DNA]</scope>
    <source>
        <strain evidence="7 8">DSM 45154</strain>
    </source>
</reference>
<evidence type="ECO:0000256" key="5">
    <source>
        <dbReference type="SAM" id="MobiDB-lite"/>
    </source>
</evidence>
<feature type="transmembrane region" description="Helical" evidence="6">
    <location>
        <begin position="40"/>
        <end position="57"/>
    </location>
</feature>
<dbReference type="PANTHER" id="PTHR33514:SF13">
    <property type="entry name" value="PROTEIN ABCI12, CHLOROPLASTIC"/>
    <property type="match status" value="1"/>
</dbReference>
<evidence type="ECO:0000256" key="3">
    <source>
        <dbReference type="ARBA" id="ARBA00022989"/>
    </source>
</evidence>
<dbReference type="GO" id="GO:0005886">
    <property type="term" value="C:plasma membrane"/>
    <property type="evidence" value="ECO:0007669"/>
    <property type="project" value="TreeGrafter"/>
</dbReference>
<feature type="transmembrane region" description="Helical" evidence="6">
    <location>
        <begin position="16"/>
        <end position="33"/>
    </location>
</feature>
<dbReference type="RefSeq" id="WP_078763214.1">
    <property type="nucleotide sequence ID" value="NZ_FUWS01000011.1"/>
</dbReference>
<dbReference type="STRING" id="1122192.SAMN02745673_03958"/>
<dbReference type="Pfam" id="PF02361">
    <property type="entry name" value="CbiQ"/>
    <property type="match status" value="1"/>
</dbReference>
<dbReference type="PANTHER" id="PTHR33514">
    <property type="entry name" value="PROTEIN ABCI12, CHLOROPLASTIC"/>
    <property type="match status" value="1"/>
</dbReference>
<accession>A0A1T4SU52</accession>
<feature type="transmembrane region" description="Helical" evidence="6">
    <location>
        <begin position="63"/>
        <end position="82"/>
    </location>
</feature>
<sequence length="220" mass="23417">MIGGSTKNGPLARVPAGYKFAFLFAAGIGVYLLRDTGAQLAALAAALVIAGFARVGAARLLRAMSGLLIIAAVVFVTMALAMSPSEAVTATLRLLTLCVLAYTVTLTTGFSETLDLFERLLRPFRHVGLNPAQVSLALSMTLRFIPEIRTKYFEIREAQHARGLGNSPMAVLVPLIVRTLESASEVASAIDARCYDSAERGTERDGPRRALRAPNGSDPI</sequence>
<dbReference type="EMBL" id="FUWS01000011">
    <property type="protein sequence ID" value="SKA31431.1"/>
    <property type="molecule type" value="Genomic_DNA"/>
</dbReference>
<comment type="subcellular location">
    <subcellularLocation>
        <location evidence="1">Membrane</location>
        <topology evidence="1">Multi-pass membrane protein</topology>
    </subcellularLocation>
</comment>
<feature type="region of interest" description="Disordered" evidence="5">
    <location>
        <begin position="197"/>
        <end position="220"/>
    </location>
</feature>
<evidence type="ECO:0000313" key="7">
    <source>
        <dbReference type="EMBL" id="SKA31431.1"/>
    </source>
</evidence>
<evidence type="ECO:0000256" key="4">
    <source>
        <dbReference type="ARBA" id="ARBA00023136"/>
    </source>
</evidence>
<keyword evidence="3 6" id="KW-1133">Transmembrane helix</keyword>
<evidence type="ECO:0000256" key="6">
    <source>
        <dbReference type="SAM" id="Phobius"/>
    </source>
</evidence>
<dbReference type="InterPro" id="IPR003339">
    <property type="entry name" value="ABC/ECF_trnsptr_transmembrane"/>
</dbReference>
<dbReference type="CDD" id="cd16914">
    <property type="entry name" value="EcfT"/>
    <property type="match status" value="1"/>
</dbReference>
<evidence type="ECO:0000313" key="8">
    <source>
        <dbReference type="Proteomes" id="UP000190637"/>
    </source>
</evidence>
<dbReference type="Proteomes" id="UP000190637">
    <property type="component" value="Unassembled WGS sequence"/>
</dbReference>
<evidence type="ECO:0000256" key="1">
    <source>
        <dbReference type="ARBA" id="ARBA00004141"/>
    </source>
</evidence>